<sequence length="1445" mass="165552">MVEILWYGDRRTPSEVSGKRDFPHDEEEDVKQVHLIWAGIANLRTDFHCEKQKGFQDEKFRRKFFHRRKSKQSALEHRKVLGLSLGINVVLVSILCVMAIAWGTEKETVSVDICRTKDCLESAHRLISAVDEEVDPCEDFYQFACGNWMRGHIPDEREMIASQFSQAKKKIRTEVQDILESRGEPDDSLPVQQVRELYKACTATDAIESLGVSPLIDALEMLGLPGSLPSSNTTENFNLTKTLAMIQYHLTISDLIVTVGFGVHPQNESRKTLLLYPPRGPRVFIGLHGESVVGPDPQDFMKRKKRSASNFVEDELRYRSTAIETFETLRDGKQRIEVSELRAAAMKTLVLEAEISRKQDLSGLYRIMTLSELQNETVRHLQFLNSEDIRNQIDWELFVRTLLKDVGVVREEFWNPLLVKDSKYFQQLATILAKTKTESIQRLIWWKVVEHLMVFSTQALRRLRYMKAGDYRIVSRTDECLQVIDKTMPMAVAYKIATQPKMNHTRQRVGEMMSDVRAAFMSLVRKAKWMDKETTNHALSKVRAMRLVIAYPDFFVARGYIEDQYKGVTIRRGEYLKSVLSVFTAEANRVLGSLDSAIDFRNIRVYIIYAGRLYDKDGQKRNWWSNSTINEFVAREQCFVEQYKNYNVGGRSVDSKRTLGENIADNGGLREAIRAYREYTLRKGWEPKLPGLEKLTHEQLFFLTFANNQHLRTKPKVRIHKNQHLRTKPKVRIHKVEALRRADRPPKEPYHLLTKNSTNSEPKALRQAKSLFAACNDVGTLEILGLEPIMQVLENVSLPKQLPNSRTAYGWNIATTLALIQRIMSLDLLVQLGPDVESTDEKLLLNLSPPKDPPSLTRILVTDPENLPRATRLSSKNFIRAKMVYMIGIMEEMDSWGKGENDESKLNRTTIASAVLKILLFEADVRQGITVDGTNSSSKSSTVQITILELQRLMDLSMQGAKNSHEIDWLQYFTVLFEGVHAQKSFNMAADVVSVTDLAYFLNLASVLADSKLETIQRYVWWQVVEVLSPHTNKAMRELHSQLEEQILGSSHTSSRWTVCLRRVKKLLPLAVSYTLAAQNDVTNTVAKVSEMMNDIKASFNSLVHDGDWIDPVTKKAAQEKAEGITSFIGYQEWLLQPGQLDEYYSFLDLQGNEYLWSILRIKSKEVHDFLKLLFDKPENQRNESWKDIDPLQVNAYYSRTANAISIMIFGFCGVSFFMLNLLLDLFIVCMWTVLLTFYGYTLPQSLDQSDYVIPAGILQFPFYDRGLEALNYGSIGSILGHELTHGFDIEGKNYGKDGTKVSWWNMDMLQAYEERAQCFVHQYSKYGTNGKKVNGFSTLAENIADNGGIREAYRAYQRYKERHDTEQVLPGMESFSHNQLLFLAFANIWCLDEGPYYGEVSAEDTHSPGKYRVLGSLSNSPEFSETWNCPVNSSMNPSDRCIIW</sequence>
<protein>
    <submittedName>
        <fullName evidence="12">Uncharacterized protein</fullName>
    </submittedName>
</protein>
<comment type="subcellular location">
    <subcellularLocation>
        <location evidence="2">Cell membrane</location>
        <topology evidence="2">Single-pass type II membrane protein</topology>
    </subcellularLocation>
</comment>
<keyword evidence="7" id="KW-0862">Zinc</keyword>
<dbReference type="InterPro" id="IPR008753">
    <property type="entry name" value="Peptidase_M13_N"/>
</dbReference>
<dbReference type="InterPro" id="IPR000718">
    <property type="entry name" value="Peptidase_M13"/>
</dbReference>
<name>A0A2J7PQ68_9NEOP</name>
<evidence type="ECO:0000313" key="13">
    <source>
        <dbReference type="Proteomes" id="UP000235965"/>
    </source>
</evidence>
<evidence type="ECO:0000259" key="11">
    <source>
        <dbReference type="Pfam" id="PF05649"/>
    </source>
</evidence>
<dbReference type="CDD" id="cd08662">
    <property type="entry name" value="M13"/>
    <property type="match status" value="2"/>
</dbReference>
<keyword evidence="9" id="KW-0472">Membrane</keyword>
<dbReference type="GO" id="GO:0004222">
    <property type="term" value="F:metalloendopeptidase activity"/>
    <property type="evidence" value="ECO:0007669"/>
    <property type="project" value="InterPro"/>
</dbReference>
<dbReference type="InParanoid" id="A0A2J7PQ68"/>
<dbReference type="PROSITE" id="PS51885">
    <property type="entry name" value="NEPRILYSIN"/>
    <property type="match status" value="1"/>
</dbReference>
<comment type="similarity">
    <text evidence="3">Belongs to the peptidase M13 family.</text>
</comment>
<proteinExistence type="inferred from homology"/>
<dbReference type="OrthoDB" id="6475849at2759"/>
<evidence type="ECO:0000256" key="1">
    <source>
        <dbReference type="ARBA" id="ARBA00001947"/>
    </source>
</evidence>
<feature type="domain" description="Peptidase M13 C-terminal" evidence="10">
    <location>
        <begin position="1252"/>
        <end position="1442"/>
    </location>
</feature>
<feature type="domain" description="Peptidase M13 C-terminal" evidence="10">
    <location>
        <begin position="611"/>
        <end position="734"/>
    </location>
</feature>
<dbReference type="Pfam" id="PF05649">
    <property type="entry name" value="Peptidase_M13_N"/>
    <property type="match status" value="2"/>
</dbReference>
<evidence type="ECO:0000259" key="10">
    <source>
        <dbReference type="Pfam" id="PF01431"/>
    </source>
</evidence>
<evidence type="ECO:0000256" key="6">
    <source>
        <dbReference type="ARBA" id="ARBA00022801"/>
    </source>
</evidence>
<dbReference type="GO" id="GO:0046872">
    <property type="term" value="F:metal ion binding"/>
    <property type="evidence" value="ECO:0007669"/>
    <property type="project" value="UniProtKB-KW"/>
</dbReference>
<reference evidence="12 13" key="1">
    <citation type="submission" date="2017-12" db="EMBL/GenBank/DDBJ databases">
        <title>Hemimetabolous genomes reveal molecular basis of termite eusociality.</title>
        <authorList>
            <person name="Harrison M.C."/>
            <person name="Jongepier E."/>
            <person name="Robertson H.M."/>
            <person name="Arning N."/>
            <person name="Bitard-Feildel T."/>
            <person name="Chao H."/>
            <person name="Childers C.P."/>
            <person name="Dinh H."/>
            <person name="Doddapaneni H."/>
            <person name="Dugan S."/>
            <person name="Gowin J."/>
            <person name="Greiner C."/>
            <person name="Han Y."/>
            <person name="Hu H."/>
            <person name="Hughes D.S.T."/>
            <person name="Huylmans A.-K."/>
            <person name="Kemena C."/>
            <person name="Kremer L.P.M."/>
            <person name="Lee S.L."/>
            <person name="Lopez-Ezquerra A."/>
            <person name="Mallet L."/>
            <person name="Monroy-Kuhn J.M."/>
            <person name="Moser A."/>
            <person name="Murali S.C."/>
            <person name="Muzny D.M."/>
            <person name="Otani S."/>
            <person name="Piulachs M.-D."/>
            <person name="Poelchau M."/>
            <person name="Qu J."/>
            <person name="Schaub F."/>
            <person name="Wada-Katsumata A."/>
            <person name="Worley K.C."/>
            <person name="Xie Q."/>
            <person name="Ylla G."/>
            <person name="Poulsen M."/>
            <person name="Gibbs R.A."/>
            <person name="Schal C."/>
            <person name="Richards S."/>
            <person name="Belles X."/>
            <person name="Korb J."/>
            <person name="Bornberg-Bauer E."/>
        </authorList>
    </citation>
    <scope>NUCLEOTIDE SEQUENCE [LARGE SCALE GENOMIC DNA]</scope>
    <source>
        <tissue evidence="12">Whole body</tissue>
    </source>
</reference>
<dbReference type="InterPro" id="IPR024079">
    <property type="entry name" value="MetalloPept_cat_dom_sf"/>
</dbReference>
<gene>
    <name evidence="12" type="ORF">B7P43_G08988</name>
</gene>
<dbReference type="GO" id="GO:0005886">
    <property type="term" value="C:plasma membrane"/>
    <property type="evidence" value="ECO:0007669"/>
    <property type="project" value="UniProtKB-SubCell"/>
</dbReference>
<dbReference type="SUPFAM" id="SSF55486">
    <property type="entry name" value="Metalloproteases ('zincins'), catalytic domain"/>
    <property type="match status" value="2"/>
</dbReference>
<evidence type="ECO:0000313" key="12">
    <source>
        <dbReference type="EMBL" id="PNF18436.1"/>
    </source>
</evidence>
<dbReference type="EMBL" id="NEVH01022640">
    <property type="protein sequence ID" value="PNF18436.1"/>
    <property type="molecule type" value="Genomic_DNA"/>
</dbReference>
<keyword evidence="4" id="KW-0645">Protease</keyword>
<evidence type="ECO:0000256" key="8">
    <source>
        <dbReference type="ARBA" id="ARBA00023049"/>
    </source>
</evidence>
<evidence type="ECO:0000256" key="5">
    <source>
        <dbReference type="ARBA" id="ARBA00022723"/>
    </source>
</evidence>
<evidence type="ECO:0000256" key="4">
    <source>
        <dbReference type="ARBA" id="ARBA00022670"/>
    </source>
</evidence>
<keyword evidence="9" id="KW-1133">Transmembrane helix</keyword>
<dbReference type="InterPro" id="IPR018497">
    <property type="entry name" value="Peptidase_M13_C"/>
</dbReference>
<feature type="transmembrane region" description="Helical" evidence="9">
    <location>
        <begin position="1222"/>
        <end position="1241"/>
    </location>
</feature>
<feature type="domain" description="Peptidase M13 N-terminal" evidence="11">
    <location>
        <begin position="136"/>
        <end position="552"/>
    </location>
</feature>
<dbReference type="InterPro" id="IPR042089">
    <property type="entry name" value="Peptidase_M13_dom_2"/>
</dbReference>
<dbReference type="PRINTS" id="PR00786">
    <property type="entry name" value="NEPRILYSIN"/>
</dbReference>
<feature type="transmembrane region" description="Helical" evidence="9">
    <location>
        <begin position="80"/>
        <end position="102"/>
    </location>
</feature>
<dbReference type="STRING" id="105785.A0A2J7PQ68"/>
<feature type="transmembrane region" description="Helical" evidence="9">
    <location>
        <begin position="1197"/>
        <end position="1215"/>
    </location>
</feature>
<dbReference type="PANTHER" id="PTHR11733">
    <property type="entry name" value="ZINC METALLOPROTEASE FAMILY M13 NEPRILYSIN-RELATED"/>
    <property type="match status" value="1"/>
</dbReference>
<keyword evidence="13" id="KW-1185">Reference proteome</keyword>
<dbReference type="Gene3D" id="1.10.1380.10">
    <property type="entry name" value="Neutral endopeptidase , domain2"/>
    <property type="match status" value="2"/>
</dbReference>
<keyword evidence="8" id="KW-0482">Metalloprotease</keyword>
<keyword evidence="6" id="KW-0378">Hydrolase</keyword>
<keyword evidence="5" id="KW-0479">Metal-binding</keyword>
<evidence type="ECO:0000256" key="2">
    <source>
        <dbReference type="ARBA" id="ARBA00004401"/>
    </source>
</evidence>
<comment type="cofactor">
    <cofactor evidence="1">
        <name>Zn(2+)</name>
        <dbReference type="ChEBI" id="CHEBI:29105"/>
    </cofactor>
</comment>
<evidence type="ECO:0000256" key="3">
    <source>
        <dbReference type="ARBA" id="ARBA00007357"/>
    </source>
</evidence>
<keyword evidence="9" id="KW-0812">Transmembrane</keyword>
<evidence type="ECO:0000256" key="9">
    <source>
        <dbReference type="SAM" id="Phobius"/>
    </source>
</evidence>
<dbReference type="Proteomes" id="UP000235965">
    <property type="component" value="Unassembled WGS sequence"/>
</dbReference>
<evidence type="ECO:0000256" key="7">
    <source>
        <dbReference type="ARBA" id="ARBA00022833"/>
    </source>
</evidence>
<dbReference type="Pfam" id="PF01431">
    <property type="entry name" value="Peptidase_M13"/>
    <property type="match status" value="2"/>
</dbReference>
<comment type="caution">
    <text evidence="12">The sequence shown here is derived from an EMBL/GenBank/DDBJ whole genome shotgun (WGS) entry which is preliminary data.</text>
</comment>
<feature type="domain" description="Peptidase M13 N-terminal" evidence="11">
    <location>
        <begin position="751"/>
        <end position="1131"/>
    </location>
</feature>
<dbReference type="GO" id="GO:0016485">
    <property type="term" value="P:protein processing"/>
    <property type="evidence" value="ECO:0007669"/>
    <property type="project" value="TreeGrafter"/>
</dbReference>
<organism evidence="12 13">
    <name type="scientific">Cryptotermes secundus</name>
    <dbReference type="NCBI Taxonomy" id="105785"/>
    <lineage>
        <taxon>Eukaryota</taxon>
        <taxon>Metazoa</taxon>
        <taxon>Ecdysozoa</taxon>
        <taxon>Arthropoda</taxon>
        <taxon>Hexapoda</taxon>
        <taxon>Insecta</taxon>
        <taxon>Pterygota</taxon>
        <taxon>Neoptera</taxon>
        <taxon>Polyneoptera</taxon>
        <taxon>Dictyoptera</taxon>
        <taxon>Blattodea</taxon>
        <taxon>Blattoidea</taxon>
        <taxon>Termitoidae</taxon>
        <taxon>Kalotermitidae</taxon>
        <taxon>Cryptotermitinae</taxon>
        <taxon>Cryptotermes</taxon>
    </lineage>
</organism>
<dbReference type="Gene3D" id="3.40.390.10">
    <property type="entry name" value="Collagenase (Catalytic Domain)"/>
    <property type="match status" value="2"/>
</dbReference>
<accession>A0A2J7PQ68</accession>
<dbReference type="PANTHER" id="PTHR11733:SF133">
    <property type="entry name" value="PHOSPHATE-REGULATING NEUTRAL ENDOPEPTIDASE PHEX"/>
    <property type="match status" value="1"/>
</dbReference>